<evidence type="ECO:0000256" key="3">
    <source>
        <dbReference type="ARBA" id="ARBA00022737"/>
    </source>
</evidence>
<proteinExistence type="inferred from homology"/>
<evidence type="ECO:0000256" key="2">
    <source>
        <dbReference type="ARBA" id="ARBA00022614"/>
    </source>
</evidence>
<reference evidence="7" key="2">
    <citation type="submission" date="2021-02" db="EMBL/GenBank/DDBJ databases">
        <authorList>
            <person name="Kimball J.A."/>
            <person name="Haas M.W."/>
            <person name="Macchietto M."/>
            <person name="Kono T."/>
            <person name="Duquette J."/>
            <person name="Shao M."/>
        </authorList>
    </citation>
    <scope>NUCLEOTIDE SEQUENCE</scope>
    <source>
        <tissue evidence="7">Fresh leaf tissue</tissue>
    </source>
</reference>
<dbReference type="EMBL" id="JAAALK010000289">
    <property type="protein sequence ID" value="KAG8048693.1"/>
    <property type="molecule type" value="Genomic_DNA"/>
</dbReference>
<dbReference type="GO" id="GO:0000166">
    <property type="term" value="F:nucleotide binding"/>
    <property type="evidence" value="ECO:0007669"/>
    <property type="project" value="UniProtKB-KW"/>
</dbReference>
<gene>
    <name evidence="7" type="ORF">GUJ93_ZPchr0009g2061</name>
</gene>
<name>A0A8J5VIK9_ZIZPA</name>
<evidence type="ECO:0000313" key="7">
    <source>
        <dbReference type="EMBL" id="KAG8048693.1"/>
    </source>
</evidence>
<reference evidence="7" key="1">
    <citation type="journal article" date="2021" name="bioRxiv">
        <title>Whole Genome Assembly and Annotation of Northern Wild Rice, Zizania palustris L., Supports a Whole Genome Duplication in the Zizania Genus.</title>
        <authorList>
            <person name="Haas M."/>
            <person name="Kono T."/>
            <person name="Macchietto M."/>
            <person name="Millas R."/>
            <person name="McGilp L."/>
            <person name="Shao M."/>
            <person name="Duquette J."/>
            <person name="Hirsch C.N."/>
            <person name="Kimball J."/>
        </authorList>
    </citation>
    <scope>NUCLEOTIDE SEQUENCE</scope>
    <source>
        <tissue evidence="7">Fresh leaf tissue</tissue>
    </source>
</reference>
<comment type="caution">
    <text evidence="7">The sequence shown here is derived from an EMBL/GenBank/DDBJ whole genome shotgun (WGS) entry which is preliminary data.</text>
</comment>
<keyword evidence="4" id="KW-0547">Nucleotide-binding</keyword>
<organism evidence="7 8">
    <name type="scientific">Zizania palustris</name>
    <name type="common">Northern wild rice</name>
    <dbReference type="NCBI Taxonomy" id="103762"/>
    <lineage>
        <taxon>Eukaryota</taxon>
        <taxon>Viridiplantae</taxon>
        <taxon>Streptophyta</taxon>
        <taxon>Embryophyta</taxon>
        <taxon>Tracheophyta</taxon>
        <taxon>Spermatophyta</taxon>
        <taxon>Magnoliopsida</taxon>
        <taxon>Liliopsida</taxon>
        <taxon>Poales</taxon>
        <taxon>Poaceae</taxon>
        <taxon>BOP clade</taxon>
        <taxon>Oryzoideae</taxon>
        <taxon>Oryzeae</taxon>
        <taxon>Zizaniinae</taxon>
        <taxon>Zizania</taxon>
    </lineage>
</organism>
<accession>A0A8J5VIK9</accession>
<keyword evidence="2" id="KW-0433">Leucine-rich repeat</keyword>
<dbReference type="InterPro" id="IPR041118">
    <property type="entry name" value="Rx_N"/>
</dbReference>
<dbReference type="Proteomes" id="UP000729402">
    <property type="component" value="Unassembled WGS sequence"/>
</dbReference>
<dbReference type="Pfam" id="PF18052">
    <property type="entry name" value="Rx_N"/>
    <property type="match status" value="1"/>
</dbReference>
<keyword evidence="5" id="KW-0611">Plant defense</keyword>
<evidence type="ECO:0000256" key="1">
    <source>
        <dbReference type="ARBA" id="ARBA00008894"/>
    </source>
</evidence>
<evidence type="ECO:0000313" key="8">
    <source>
        <dbReference type="Proteomes" id="UP000729402"/>
    </source>
</evidence>
<sequence>MEIAIIGAARWVVGRALRPVTDGVLEAWAASSTLGPNIRALKLELLYAQGMLDNAGGRGVRSPAVQQLLLELRHLAYAADDVLDELDYFRIQDDLYGTFETVDDADEEQGLLLHARHTARAVAGKLTCSCSAAGSRVDDLAVNEQEVDAKHGRCLAAASHAIGKRLPCSSLPSVNDDAGASTTANGRCFLCGTWSSKAHQTKVPNMLLMHLNLSLIGWKCPKR</sequence>
<evidence type="ECO:0000256" key="4">
    <source>
        <dbReference type="ARBA" id="ARBA00022741"/>
    </source>
</evidence>
<protein>
    <recommendedName>
        <fullName evidence="6">Disease resistance N-terminal domain-containing protein</fullName>
    </recommendedName>
</protein>
<keyword evidence="8" id="KW-1185">Reference proteome</keyword>
<evidence type="ECO:0000256" key="5">
    <source>
        <dbReference type="ARBA" id="ARBA00022821"/>
    </source>
</evidence>
<keyword evidence="3" id="KW-0677">Repeat</keyword>
<dbReference type="OrthoDB" id="676834at2759"/>
<evidence type="ECO:0000259" key="6">
    <source>
        <dbReference type="Pfam" id="PF18052"/>
    </source>
</evidence>
<dbReference type="GO" id="GO:0006952">
    <property type="term" value="P:defense response"/>
    <property type="evidence" value="ECO:0007669"/>
    <property type="project" value="UniProtKB-KW"/>
</dbReference>
<dbReference type="AlphaFoldDB" id="A0A8J5VIK9"/>
<comment type="similarity">
    <text evidence="1">Belongs to the disease resistance NB-LRR family.</text>
</comment>
<feature type="domain" description="Disease resistance N-terminal" evidence="6">
    <location>
        <begin position="22"/>
        <end position="92"/>
    </location>
</feature>